<keyword evidence="2 7" id="KW-0813">Transport</keyword>
<evidence type="ECO:0000256" key="3">
    <source>
        <dbReference type="ARBA" id="ARBA00022475"/>
    </source>
</evidence>
<dbReference type="InterPro" id="IPR035906">
    <property type="entry name" value="MetI-like_sf"/>
</dbReference>
<evidence type="ECO:0000256" key="6">
    <source>
        <dbReference type="ARBA" id="ARBA00023136"/>
    </source>
</evidence>
<evidence type="ECO:0000313" key="10">
    <source>
        <dbReference type="Proteomes" id="UP000236311"/>
    </source>
</evidence>
<organism evidence="9 10">
    <name type="scientific">Acetatifactor muris</name>
    <dbReference type="NCBI Taxonomy" id="879566"/>
    <lineage>
        <taxon>Bacteria</taxon>
        <taxon>Bacillati</taxon>
        <taxon>Bacillota</taxon>
        <taxon>Clostridia</taxon>
        <taxon>Lachnospirales</taxon>
        <taxon>Lachnospiraceae</taxon>
        <taxon>Acetatifactor</taxon>
    </lineage>
</organism>
<dbReference type="PROSITE" id="PS50928">
    <property type="entry name" value="ABC_TM1"/>
    <property type="match status" value="1"/>
</dbReference>
<reference evidence="9 10" key="1">
    <citation type="submission" date="2018-01" db="EMBL/GenBank/DDBJ databases">
        <authorList>
            <person name="Gaut B.S."/>
            <person name="Morton B.R."/>
            <person name="Clegg M.T."/>
            <person name="Duvall M.R."/>
        </authorList>
    </citation>
    <scope>NUCLEOTIDE SEQUENCE [LARGE SCALE GENOMIC DNA]</scope>
    <source>
        <strain evidence="9">GP69</strain>
    </source>
</reference>
<feature type="transmembrane region" description="Helical" evidence="7">
    <location>
        <begin position="139"/>
        <end position="159"/>
    </location>
</feature>
<feature type="transmembrane region" description="Helical" evidence="7">
    <location>
        <begin position="182"/>
        <end position="203"/>
    </location>
</feature>
<keyword evidence="4 7" id="KW-0812">Transmembrane</keyword>
<evidence type="ECO:0000256" key="1">
    <source>
        <dbReference type="ARBA" id="ARBA00004651"/>
    </source>
</evidence>
<dbReference type="Proteomes" id="UP000236311">
    <property type="component" value="Unassembled WGS sequence"/>
</dbReference>
<evidence type="ECO:0000256" key="5">
    <source>
        <dbReference type="ARBA" id="ARBA00022989"/>
    </source>
</evidence>
<keyword evidence="5 7" id="KW-1133">Transmembrane helix</keyword>
<dbReference type="RefSeq" id="WP_103240260.1">
    <property type="nucleotide sequence ID" value="NZ_CANRXC010000002.1"/>
</dbReference>
<dbReference type="OrthoDB" id="157184at2"/>
<dbReference type="CDD" id="cd06261">
    <property type="entry name" value="TM_PBP2"/>
    <property type="match status" value="1"/>
</dbReference>
<accession>A0A2K4ZI87</accession>
<keyword evidence="6 7" id="KW-0472">Membrane</keyword>
<feature type="transmembrane region" description="Helical" evidence="7">
    <location>
        <begin position="264"/>
        <end position="284"/>
    </location>
</feature>
<dbReference type="AlphaFoldDB" id="A0A2K4ZI87"/>
<dbReference type="EMBL" id="OFSM01000014">
    <property type="protein sequence ID" value="SOY30197.1"/>
    <property type="molecule type" value="Genomic_DNA"/>
</dbReference>
<dbReference type="InterPro" id="IPR000515">
    <property type="entry name" value="MetI-like"/>
</dbReference>
<feature type="transmembrane region" description="Helical" evidence="7">
    <location>
        <begin position="76"/>
        <end position="95"/>
    </location>
</feature>
<dbReference type="GO" id="GO:0055085">
    <property type="term" value="P:transmembrane transport"/>
    <property type="evidence" value="ECO:0007669"/>
    <property type="project" value="InterPro"/>
</dbReference>
<dbReference type="Gene3D" id="1.10.3720.10">
    <property type="entry name" value="MetI-like"/>
    <property type="match status" value="1"/>
</dbReference>
<comment type="similarity">
    <text evidence="7">Belongs to the binding-protein-dependent transport system permease family.</text>
</comment>
<keyword evidence="3" id="KW-1003">Cell membrane</keyword>
<dbReference type="Pfam" id="PF00528">
    <property type="entry name" value="BPD_transp_1"/>
    <property type="match status" value="1"/>
</dbReference>
<feature type="domain" description="ABC transmembrane type-1" evidence="8">
    <location>
        <begin position="72"/>
        <end position="273"/>
    </location>
</feature>
<protein>
    <submittedName>
        <fullName evidence="9">Lactose transport system permease protein LacG</fullName>
    </submittedName>
</protein>
<sequence>MKGKKIRLFDVINTILLLLLAFVCIYPLYYTVIASFSDYIPVATGKVSFWPIDFTTLAYEAILDNKEIWLGYRNTIIYTILGTLFNLFLTVPTAYVMSKKRMFGHTLLTWFFLITMYFSGGMVPTYLLYRNLNLINNPMIMIVTGGLSVYNMIVARTYFSSSIPESLYESVKIDGGSEFDQFFRIALPLSKPVVAVITLYYAVGHWNSYFNAMMYLSNRKYHPLALVLRRILILNESIVSDDRLANMDARILADLTQKANMAVVMKYALVLISSLPLLIAYPFVQKYFVKGVMIGSVKG</sequence>
<feature type="transmembrane region" description="Helical" evidence="7">
    <location>
        <begin position="107"/>
        <end position="127"/>
    </location>
</feature>
<dbReference type="PANTHER" id="PTHR43744:SF9">
    <property type="entry name" value="POLYGALACTURONAN_RHAMNOGALACTURONAN TRANSPORT SYSTEM PERMEASE PROTEIN YTCP"/>
    <property type="match status" value="1"/>
</dbReference>
<evidence type="ECO:0000256" key="7">
    <source>
        <dbReference type="RuleBase" id="RU363032"/>
    </source>
</evidence>
<keyword evidence="10" id="KW-1185">Reference proteome</keyword>
<gene>
    <name evidence="9" type="primary">lacG_5</name>
    <name evidence="9" type="ORF">AMURIS_02920</name>
</gene>
<name>A0A2K4ZI87_9FIRM</name>
<dbReference type="PANTHER" id="PTHR43744">
    <property type="entry name" value="ABC TRANSPORTER PERMEASE PROTEIN MG189-RELATED-RELATED"/>
    <property type="match status" value="1"/>
</dbReference>
<comment type="subcellular location">
    <subcellularLocation>
        <location evidence="1 7">Cell membrane</location>
        <topology evidence="1 7">Multi-pass membrane protein</topology>
    </subcellularLocation>
</comment>
<dbReference type="GO" id="GO:0005886">
    <property type="term" value="C:plasma membrane"/>
    <property type="evidence" value="ECO:0007669"/>
    <property type="project" value="UniProtKB-SubCell"/>
</dbReference>
<evidence type="ECO:0000313" key="9">
    <source>
        <dbReference type="EMBL" id="SOY30197.1"/>
    </source>
</evidence>
<feature type="transmembrane region" description="Helical" evidence="7">
    <location>
        <begin position="12"/>
        <end position="29"/>
    </location>
</feature>
<evidence type="ECO:0000256" key="4">
    <source>
        <dbReference type="ARBA" id="ARBA00022692"/>
    </source>
</evidence>
<evidence type="ECO:0000256" key="2">
    <source>
        <dbReference type="ARBA" id="ARBA00022448"/>
    </source>
</evidence>
<proteinExistence type="inferred from homology"/>
<evidence type="ECO:0000259" key="8">
    <source>
        <dbReference type="PROSITE" id="PS50928"/>
    </source>
</evidence>
<dbReference type="SUPFAM" id="SSF161098">
    <property type="entry name" value="MetI-like"/>
    <property type="match status" value="1"/>
</dbReference>